<reference evidence="1" key="1">
    <citation type="submission" date="2020-05" db="EMBL/GenBank/DDBJ databases">
        <title>Mycena genomes resolve the evolution of fungal bioluminescence.</title>
        <authorList>
            <person name="Tsai I.J."/>
        </authorList>
    </citation>
    <scope>NUCLEOTIDE SEQUENCE</scope>
    <source>
        <strain evidence="1">CCC161011</strain>
    </source>
</reference>
<proteinExistence type="predicted"/>
<keyword evidence="2" id="KW-1185">Reference proteome</keyword>
<comment type="caution">
    <text evidence="1">The sequence shown here is derived from an EMBL/GenBank/DDBJ whole genome shotgun (WGS) entry which is preliminary data.</text>
</comment>
<sequence length="89" mass="9656">MPTGSISTTLHFIPCARVLRLVAPLQLQASIPSNSRIGFKPCGVTSTVDPSCGAFMPIFLSLLTSRSMDLLHFNANGYRVPFQPFTDSI</sequence>
<accession>A0A8H6Z932</accession>
<organism evidence="1 2">
    <name type="scientific">Mycena venus</name>
    <dbReference type="NCBI Taxonomy" id="2733690"/>
    <lineage>
        <taxon>Eukaryota</taxon>
        <taxon>Fungi</taxon>
        <taxon>Dikarya</taxon>
        <taxon>Basidiomycota</taxon>
        <taxon>Agaricomycotina</taxon>
        <taxon>Agaricomycetes</taxon>
        <taxon>Agaricomycetidae</taxon>
        <taxon>Agaricales</taxon>
        <taxon>Marasmiineae</taxon>
        <taxon>Mycenaceae</taxon>
        <taxon>Mycena</taxon>
    </lineage>
</organism>
<gene>
    <name evidence="1" type="ORF">MVEN_00119800</name>
</gene>
<dbReference type="EMBL" id="JACAZI010000001">
    <property type="protein sequence ID" value="KAF7372571.1"/>
    <property type="molecule type" value="Genomic_DNA"/>
</dbReference>
<evidence type="ECO:0000313" key="1">
    <source>
        <dbReference type="EMBL" id="KAF7372571.1"/>
    </source>
</evidence>
<protein>
    <submittedName>
        <fullName evidence="1">Uncharacterized protein</fullName>
    </submittedName>
</protein>
<evidence type="ECO:0000313" key="2">
    <source>
        <dbReference type="Proteomes" id="UP000620124"/>
    </source>
</evidence>
<name>A0A8H6Z932_9AGAR</name>
<dbReference type="AlphaFoldDB" id="A0A8H6Z932"/>
<dbReference type="Proteomes" id="UP000620124">
    <property type="component" value="Unassembled WGS sequence"/>
</dbReference>